<gene>
    <name evidence="1" type="ORF">DPEC_G00351760</name>
</gene>
<evidence type="ECO:0000313" key="2">
    <source>
        <dbReference type="Proteomes" id="UP001157502"/>
    </source>
</evidence>
<sequence length="102" mass="11275">MPWQHCDLKASLDIEKSGERESHLISTDQTTRGRTFMTVQLVSSCNASFLRSDRKLCVSVSVSLCLLRSGLAVLFLFPGSIDVGSKSVLVSYDQAKRIEILP</sequence>
<proteinExistence type="predicted"/>
<comment type="caution">
    <text evidence="1">The sequence shown here is derived from an EMBL/GenBank/DDBJ whole genome shotgun (WGS) entry which is preliminary data.</text>
</comment>
<evidence type="ECO:0000313" key="1">
    <source>
        <dbReference type="EMBL" id="KAJ7985410.1"/>
    </source>
</evidence>
<reference evidence="1" key="1">
    <citation type="submission" date="2021-05" db="EMBL/GenBank/DDBJ databases">
        <authorList>
            <person name="Pan Q."/>
            <person name="Jouanno E."/>
            <person name="Zahm M."/>
            <person name="Klopp C."/>
            <person name="Cabau C."/>
            <person name="Louis A."/>
            <person name="Berthelot C."/>
            <person name="Parey E."/>
            <person name="Roest Crollius H."/>
            <person name="Montfort J."/>
            <person name="Robinson-Rechavi M."/>
            <person name="Bouchez O."/>
            <person name="Lampietro C."/>
            <person name="Lopez Roques C."/>
            <person name="Donnadieu C."/>
            <person name="Postlethwait J."/>
            <person name="Bobe J."/>
            <person name="Dillon D."/>
            <person name="Chandos A."/>
            <person name="von Hippel F."/>
            <person name="Guiguen Y."/>
        </authorList>
    </citation>
    <scope>NUCLEOTIDE SEQUENCE</scope>
    <source>
        <strain evidence="1">YG-Jan2019</strain>
    </source>
</reference>
<accession>A0ACC2F2G0</accession>
<organism evidence="1 2">
    <name type="scientific">Dallia pectoralis</name>
    <name type="common">Alaska blackfish</name>
    <dbReference type="NCBI Taxonomy" id="75939"/>
    <lineage>
        <taxon>Eukaryota</taxon>
        <taxon>Metazoa</taxon>
        <taxon>Chordata</taxon>
        <taxon>Craniata</taxon>
        <taxon>Vertebrata</taxon>
        <taxon>Euteleostomi</taxon>
        <taxon>Actinopterygii</taxon>
        <taxon>Neopterygii</taxon>
        <taxon>Teleostei</taxon>
        <taxon>Protacanthopterygii</taxon>
        <taxon>Esociformes</taxon>
        <taxon>Umbridae</taxon>
        <taxon>Dallia</taxon>
    </lineage>
</organism>
<keyword evidence="2" id="KW-1185">Reference proteome</keyword>
<protein>
    <submittedName>
        <fullName evidence="1">Uncharacterized protein</fullName>
    </submittedName>
</protein>
<name>A0ACC2F2G0_DALPE</name>
<dbReference type="EMBL" id="CM055763">
    <property type="protein sequence ID" value="KAJ7985410.1"/>
    <property type="molecule type" value="Genomic_DNA"/>
</dbReference>
<dbReference type="Proteomes" id="UP001157502">
    <property type="component" value="Chromosome 36"/>
</dbReference>